<evidence type="ECO:0000313" key="3">
    <source>
        <dbReference type="Proteomes" id="UP001178740"/>
    </source>
</evidence>
<dbReference type="InterPro" id="IPR054816">
    <property type="entry name" value="Lipoprotein_mollicutes-type_CS"/>
</dbReference>
<protein>
    <submittedName>
        <fullName evidence="2">Prolipoprotein</fullName>
    </submittedName>
</protein>
<organism evidence="2 3">
    <name type="scientific">Mycoplasma feriruminatoris</name>
    <dbReference type="NCBI Taxonomy" id="1179777"/>
    <lineage>
        <taxon>Bacteria</taxon>
        <taxon>Bacillati</taxon>
        <taxon>Mycoplasmatota</taxon>
        <taxon>Mollicutes</taxon>
        <taxon>Mycoplasmataceae</taxon>
        <taxon>Mycoplasma</taxon>
    </lineage>
</organism>
<dbReference type="EMBL" id="CP113499">
    <property type="protein sequence ID" value="WFQ95322.1"/>
    <property type="molecule type" value="Genomic_DNA"/>
</dbReference>
<dbReference type="RefSeq" id="WP_278299809.1">
    <property type="nucleotide sequence ID" value="NZ_CP113498.1"/>
</dbReference>
<sequence length="218" mass="25490">MKGLITILGSVNLIAGTSFLAIACKTPSLLNSKLEKIDKETKEYDKRIKENKTTIESSEGQNTKKEINYISDKGTKKNQKENRKNYQDQLMQGDKSMVESKYIHQKTKEENFRLIGEYGKELLDFAFSNQEKLNELKTKPETKHLSPLVKTINNFYVEQVAKRENVKALEKELESKFKSENETKSFSEFLEELYTKWDKAVVQYEKEKDNIWKLLRSI</sequence>
<dbReference type="EMBL" id="CP113498">
    <property type="protein sequence ID" value="WFQ93657.1"/>
    <property type="molecule type" value="Genomic_DNA"/>
</dbReference>
<accession>A0AAQ3HWS5</accession>
<dbReference type="NCBIfam" id="NF038029">
    <property type="entry name" value="LP_plasma"/>
    <property type="match status" value="1"/>
</dbReference>
<keyword evidence="4" id="KW-1185">Reference proteome</keyword>
<gene>
    <name evidence="2" type="primary">lpp_6</name>
    <name evidence="1" type="synonym">lpp_7</name>
    <name evidence="1" type="ORF">MFERI15181_00577</name>
    <name evidence="2" type="ORF">MFERI15407_00582</name>
</gene>
<dbReference type="AlphaFoldDB" id="A0AAQ3HWS5"/>
<dbReference type="PROSITE" id="PS51257">
    <property type="entry name" value="PROKAR_LIPOPROTEIN"/>
    <property type="match status" value="1"/>
</dbReference>
<proteinExistence type="predicted"/>
<evidence type="ECO:0000313" key="4">
    <source>
        <dbReference type="Proteomes" id="UP001214039"/>
    </source>
</evidence>
<dbReference type="Proteomes" id="UP001178740">
    <property type="component" value="Chromosome"/>
</dbReference>
<dbReference type="Proteomes" id="UP001214039">
    <property type="component" value="Chromosome"/>
</dbReference>
<evidence type="ECO:0000313" key="1">
    <source>
        <dbReference type="EMBL" id="WFQ93657.1"/>
    </source>
</evidence>
<reference evidence="2 4" key="1">
    <citation type="submission" date="2022-11" db="EMBL/GenBank/DDBJ databases">
        <title>Comparative genomic analysis of Mycoplasma feriruminatoris and the Mycoplasma mycoides cluster.</title>
        <authorList>
            <person name="Baby V."/>
            <person name="Ambroset C."/>
            <person name="Gaurivaud P."/>
            <person name="Boury C."/>
            <person name="Guichoux E."/>
            <person name="Lartigue C."/>
            <person name="Tardy F."/>
            <person name="Sirand-Pugnet P."/>
        </authorList>
    </citation>
    <scope>NUCLEOTIDE SEQUENCE</scope>
    <source>
        <strain evidence="1 4">L15181</strain>
        <strain evidence="2">L15407</strain>
    </source>
</reference>
<evidence type="ECO:0000313" key="2">
    <source>
        <dbReference type="EMBL" id="WFQ95322.1"/>
    </source>
</evidence>
<name>A0AAQ3HWS5_9MOLU</name>